<dbReference type="PANTHER" id="PTHR46984">
    <property type="entry name" value="LEUCINE-RICH REPEAT-CONTAINING PROTEIN 71"/>
    <property type="match status" value="1"/>
</dbReference>
<dbReference type="InterPro" id="IPR053040">
    <property type="entry name" value="LRR-containing_protein_71"/>
</dbReference>
<dbReference type="SMART" id="SM00368">
    <property type="entry name" value="LRR_RI"/>
    <property type="match status" value="3"/>
</dbReference>
<dbReference type="Proteomes" id="UP000039865">
    <property type="component" value="Unassembled WGS sequence"/>
</dbReference>
<name>A0A078APA1_STYLE</name>
<protein>
    <submittedName>
        <fullName evidence="2">Uncharacterized protein</fullName>
    </submittedName>
</protein>
<dbReference type="PANTHER" id="PTHR46984:SF1">
    <property type="entry name" value="LEUCINE-RICH REPEAT-CONTAINING PROTEIN 71"/>
    <property type="match status" value="1"/>
</dbReference>
<evidence type="ECO:0000313" key="3">
    <source>
        <dbReference type="Proteomes" id="UP000039865"/>
    </source>
</evidence>
<feature type="compositionally biased region" description="Low complexity" evidence="1">
    <location>
        <begin position="64"/>
        <end position="74"/>
    </location>
</feature>
<keyword evidence="3" id="KW-1185">Reference proteome</keyword>
<dbReference type="OMA" id="ILCQSIG"/>
<dbReference type="InterPro" id="IPR032675">
    <property type="entry name" value="LRR_dom_sf"/>
</dbReference>
<dbReference type="SUPFAM" id="SSF52047">
    <property type="entry name" value="RNI-like"/>
    <property type="match status" value="1"/>
</dbReference>
<accession>A0A078APA1</accession>
<evidence type="ECO:0000313" key="2">
    <source>
        <dbReference type="EMBL" id="CDW82788.1"/>
    </source>
</evidence>
<dbReference type="EMBL" id="CCKQ01011247">
    <property type="protein sequence ID" value="CDW82788.1"/>
    <property type="molecule type" value="Genomic_DNA"/>
</dbReference>
<reference evidence="2 3" key="1">
    <citation type="submission" date="2014-06" db="EMBL/GenBank/DDBJ databases">
        <authorList>
            <person name="Swart Estienne"/>
        </authorList>
    </citation>
    <scope>NUCLEOTIDE SEQUENCE [LARGE SCALE GENOMIC DNA]</scope>
    <source>
        <strain evidence="2 3">130c</strain>
    </source>
</reference>
<organism evidence="2 3">
    <name type="scientific">Stylonychia lemnae</name>
    <name type="common">Ciliate</name>
    <dbReference type="NCBI Taxonomy" id="5949"/>
    <lineage>
        <taxon>Eukaryota</taxon>
        <taxon>Sar</taxon>
        <taxon>Alveolata</taxon>
        <taxon>Ciliophora</taxon>
        <taxon>Intramacronucleata</taxon>
        <taxon>Spirotrichea</taxon>
        <taxon>Stichotrichia</taxon>
        <taxon>Sporadotrichida</taxon>
        <taxon>Oxytrichidae</taxon>
        <taxon>Stylonychinae</taxon>
        <taxon>Stylonychia</taxon>
    </lineage>
</organism>
<feature type="region of interest" description="Disordered" evidence="1">
    <location>
        <begin position="54"/>
        <end position="76"/>
    </location>
</feature>
<gene>
    <name evidence="2" type="primary">Contig15495.g762</name>
    <name evidence="2" type="ORF">STYLEM_11823</name>
</gene>
<dbReference type="InParanoid" id="A0A078APA1"/>
<evidence type="ECO:0000256" key="1">
    <source>
        <dbReference type="SAM" id="MobiDB-lite"/>
    </source>
</evidence>
<proteinExistence type="predicted"/>
<dbReference type="OrthoDB" id="304057at2759"/>
<dbReference type="AlphaFoldDB" id="A0A078APA1"/>
<sequence length="423" mass="48843">MQKIWTFKDNENIDTEGVDLKTFKPSGKFYEDVEVLCRLFNTKVHPALKPAVYSMTEEQKQQHDSQQQLQQNAAEEQKHAEINTLNLFKHRLDRNSMKVMFLALQSSPNIHTLKFSNNGFTHSQFSQMIDYLSQETCPIQHLFFDWNPIYENDYSTQFAQRNQLYQPKQATESCLFAKLLQQNHKLQVLFLRASNLTDEDVKQICHVLKPDPANPAHANKTLKVLDISYNPITKASLKSIADMMDLNRTLEYLGLAKCSLQAKSLNKILNQIGRIPFPQDQVEAHLGKLKARDQIIEKNKKLKQSKKPEEPVPILDNIEQQTSIAADGSEVQGWVMLKNVQFKHINLCMNEVNDDIKENVALLLRRTNDDFGITLSGNPIGKDSIEFLQRTAYEVHQHRIQNQTDLTNQQHIDQYIGLKRIAF</sequence>
<dbReference type="Gene3D" id="3.80.10.10">
    <property type="entry name" value="Ribonuclease Inhibitor"/>
    <property type="match status" value="2"/>
</dbReference>